<evidence type="ECO:0000256" key="1">
    <source>
        <dbReference type="SAM" id="MobiDB-lite"/>
    </source>
</evidence>
<dbReference type="OrthoDB" id="1425072at2759"/>
<evidence type="ECO:0000313" key="3">
    <source>
        <dbReference type="Proteomes" id="UP000245207"/>
    </source>
</evidence>
<dbReference type="Proteomes" id="UP000245207">
    <property type="component" value="Unassembled WGS sequence"/>
</dbReference>
<protein>
    <submittedName>
        <fullName evidence="2">Uncharacterized protein</fullName>
    </submittedName>
</protein>
<gene>
    <name evidence="2" type="ORF">CTI12_AA312810</name>
</gene>
<comment type="caution">
    <text evidence="2">The sequence shown here is derived from an EMBL/GenBank/DDBJ whole genome shotgun (WGS) entry which is preliminary data.</text>
</comment>
<proteinExistence type="predicted"/>
<sequence>MLAPRPVVLKPAIRLSKGEQPLVDEQCRQGKSGQNGSVNLEKDWSEGWHGGPVSERPSAVGGLLELSRGRSGRRVPAGDDWERSSGASPGVRTANIRTWYGQGETALRTTAKGTGLAESAGKRMTLLSLTLGPTLWNMTERCSISGSPRESEKYHYCLTLFYYIPWNRSGHCPSLVQGLDFCGS</sequence>
<accession>A0A2U1N3J5</accession>
<name>A0A2U1N3J5_ARTAN</name>
<feature type="compositionally biased region" description="Polar residues" evidence="1">
    <location>
        <begin position="29"/>
        <end position="38"/>
    </location>
</feature>
<dbReference type="AlphaFoldDB" id="A0A2U1N3J5"/>
<feature type="region of interest" description="Disordered" evidence="1">
    <location>
        <begin position="18"/>
        <end position="89"/>
    </location>
</feature>
<dbReference type="EMBL" id="PKPP01003716">
    <property type="protein sequence ID" value="PWA68047.1"/>
    <property type="molecule type" value="Genomic_DNA"/>
</dbReference>
<keyword evidence="3" id="KW-1185">Reference proteome</keyword>
<reference evidence="2 3" key="1">
    <citation type="journal article" date="2018" name="Mol. Plant">
        <title>The genome of Artemisia annua provides insight into the evolution of Asteraceae family and artemisinin biosynthesis.</title>
        <authorList>
            <person name="Shen Q."/>
            <person name="Zhang L."/>
            <person name="Liao Z."/>
            <person name="Wang S."/>
            <person name="Yan T."/>
            <person name="Shi P."/>
            <person name="Liu M."/>
            <person name="Fu X."/>
            <person name="Pan Q."/>
            <person name="Wang Y."/>
            <person name="Lv Z."/>
            <person name="Lu X."/>
            <person name="Zhang F."/>
            <person name="Jiang W."/>
            <person name="Ma Y."/>
            <person name="Chen M."/>
            <person name="Hao X."/>
            <person name="Li L."/>
            <person name="Tang Y."/>
            <person name="Lv G."/>
            <person name="Zhou Y."/>
            <person name="Sun X."/>
            <person name="Brodelius P.E."/>
            <person name="Rose J.K.C."/>
            <person name="Tang K."/>
        </authorList>
    </citation>
    <scope>NUCLEOTIDE SEQUENCE [LARGE SCALE GENOMIC DNA]</scope>
    <source>
        <strain evidence="3">cv. Huhao1</strain>
        <tissue evidence="2">Leaf</tissue>
    </source>
</reference>
<evidence type="ECO:0000313" key="2">
    <source>
        <dbReference type="EMBL" id="PWA68047.1"/>
    </source>
</evidence>
<organism evidence="2 3">
    <name type="scientific">Artemisia annua</name>
    <name type="common">Sweet wormwood</name>
    <dbReference type="NCBI Taxonomy" id="35608"/>
    <lineage>
        <taxon>Eukaryota</taxon>
        <taxon>Viridiplantae</taxon>
        <taxon>Streptophyta</taxon>
        <taxon>Embryophyta</taxon>
        <taxon>Tracheophyta</taxon>
        <taxon>Spermatophyta</taxon>
        <taxon>Magnoliopsida</taxon>
        <taxon>eudicotyledons</taxon>
        <taxon>Gunneridae</taxon>
        <taxon>Pentapetalae</taxon>
        <taxon>asterids</taxon>
        <taxon>campanulids</taxon>
        <taxon>Asterales</taxon>
        <taxon>Asteraceae</taxon>
        <taxon>Asteroideae</taxon>
        <taxon>Anthemideae</taxon>
        <taxon>Artemisiinae</taxon>
        <taxon>Artemisia</taxon>
    </lineage>
</organism>